<dbReference type="AlphaFoldDB" id="A0A061R0X9"/>
<feature type="compositionally biased region" description="Basic and acidic residues" evidence="1">
    <location>
        <begin position="200"/>
        <end position="217"/>
    </location>
</feature>
<dbReference type="SUPFAM" id="SSF81383">
    <property type="entry name" value="F-box domain"/>
    <property type="match status" value="1"/>
</dbReference>
<name>A0A061R0X9_9CHLO</name>
<dbReference type="InterPro" id="IPR001810">
    <property type="entry name" value="F-box_dom"/>
</dbReference>
<reference evidence="3" key="1">
    <citation type="submission" date="2014-05" db="EMBL/GenBank/DDBJ databases">
        <title>The transcriptome of the halophilic microalga Tetraselmis sp. GSL018 isolated from the Great Salt Lake, Utah.</title>
        <authorList>
            <person name="Jinkerson R.E."/>
            <person name="D'Adamo S."/>
            <person name="Posewitz M.C."/>
        </authorList>
    </citation>
    <scope>NUCLEOTIDE SEQUENCE</scope>
    <source>
        <strain evidence="3">GSL018</strain>
    </source>
</reference>
<accession>A0A061R0X9</accession>
<dbReference type="PANTHER" id="PTHR14695:SF4">
    <property type="entry name" value="PROTEIN NESSUN DORMA"/>
    <property type="match status" value="1"/>
</dbReference>
<dbReference type="InterPro" id="IPR011050">
    <property type="entry name" value="Pectin_lyase_fold/virulence"/>
</dbReference>
<dbReference type="InterPro" id="IPR036047">
    <property type="entry name" value="F-box-like_dom_sf"/>
</dbReference>
<proteinExistence type="predicted"/>
<feature type="region of interest" description="Disordered" evidence="1">
    <location>
        <begin position="199"/>
        <end position="233"/>
    </location>
</feature>
<sequence length="334" mass="35856">MSEQKSSTCPQTPGLLDLDDRCLLQILLHLTPLPDLFRVALTSKRLRNLAVGRRLFLVVDSSEEIVEGNCKLSRVESIGEGRELRFKSIFDAVAASRPGNTILLRPGRHELPAPVEVPWALHFVGDGDSAEQTRIVSPRGVEAAFDFRATGKITNVAICSTQSPCVLHRRSALTLDRCHLLSRADRGLEHLISPLITSARGDRSGRSGHGERPRDSADAGAPGPHPPTGPGVLSVRETRITGSGTAVRCAGSGGLQGVRVIYHFDVPLFWFCVDSSVAASPHYVDRAGSLNAAGLSLGCRSDAVHERPAALLAPDACGVEQADCVDRAKRPRHV</sequence>
<gene>
    <name evidence="4" type="ORF">TSPGSL018_15950</name>
    <name evidence="3" type="ORF">TSPGSL018_18448</name>
</gene>
<dbReference type="InterPro" id="IPR045140">
    <property type="entry name" value="SHCBP1-like"/>
</dbReference>
<evidence type="ECO:0000256" key="1">
    <source>
        <dbReference type="SAM" id="MobiDB-lite"/>
    </source>
</evidence>
<dbReference type="SUPFAM" id="SSF51126">
    <property type="entry name" value="Pectin lyase-like"/>
    <property type="match status" value="1"/>
</dbReference>
<dbReference type="Pfam" id="PF00646">
    <property type="entry name" value="F-box"/>
    <property type="match status" value="1"/>
</dbReference>
<evidence type="ECO:0000313" key="4">
    <source>
        <dbReference type="EMBL" id="JAC78136.1"/>
    </source>
</evidence>
<protein>
    <submittedName>
        <fullName evidence="3">F-box protein skip5</fullName>
    </submittedName>
</protein>
<dbReference type="PANTHER" id="PTHR14695">
    <property type="entry name" value="SHC SH2-DOMAIN BINDING PROTEIN 1-RELATED"/>
    <property type="match status" value="1"/>
</dbReference>
<evidence type="ECO:0000313" key="3">
    <source>
        <dbReference type="EMBL" id="JAC64370.1"/>
    </source>
</evidence>
<feature type="domain" description="F-box" evidence="2">
    <location>
        <begin position="15"/>
        <end position="54"/>
    </location>
</feature>
<organism evidence="3">
    <name type="scientific">Tetraselmis sp. GSL018</name>
    <dbReference type="NCBI Taxonomy" id="582737"/>
    <lineage>
        <taxon>Eukaryota</taxon>
        <taxon>Viridiplantae</taxon>
        <taxon>Chlorophyta</taxon>
        <taxon>core chlorophytes</taxon>
        <taxon>Chlorodendrophyceae</taxon>
        <taxon>Chlorodendrales</taxon>
        <taxon>Chlorodendraceae</taxon>
        <taxon>Tetraselmis</taxon>
    </lineage>
</organism>
<dbReference type="EMBL" id="GBEZ01007317">
    <property type="protein sequence ID" value="JAC78136.1"/>
    <property type="molecule type" value="Transcribed_RNA"/>
</dbReference>
<evidence type="ECO:0000259" key="2">
    <source>
        <dbReference type="Pfam" id="PF00646"/>
    </source>
</evidence>
<dbReference type="EMBL" id="GBEZ01022471">
    <property type="protein sequence ID" value="JAC64370.1"/>
    <property type="molecule type" value="Transcribed_RNA"/>
</dbReference>